<name>A0A9P8L5U7_9PEZI</name>
<dbReference type="GO" id="GO:0005829">
    <property type="term" value="C:cytosol"/>
    <property type="evidence" value="ECO:0007669"/>
    <property type="project" value="TreeGrafter"/>
</dbReference>
<feature type="binding site" evidence="12">
    <location>
        <position position="89"/>
    </location>
    <ligand>
        <name>Zn(2+)</name>
        <dbReference type="ChEBI" id="CHEBI:29105"/>
        <note>catalytic</note>
    </ligand>
</feature>
<dbReference type="Proteomes" id="UP000698800">
    <property type="component" value="Unassembled WGS sequence"/>
</dbReference>
<evidence type="ECO:0000256" key="5">
    <source>
        <dbReference type="ARBA" id="ARBA00022723"/>
    </source>
</evidence>
<evidence type="ECO:0000256" key="10">
    <source>
        <dbReference type="PIRSR" id="PIRSR606262-1"/>
    </source>
</evidence>
<evidence type="ECO:0000256" key="7">
    <source>
        <dbReference type="ARBA" id="ARBA00022833"/>
    </source>
</evidence>
<feature type="compositionally biased region" description="Pro residues" evidence="14">
    <location>
        <begin position="1"/>
        <end position="11"/>
    </location>
</feature>
<dbReference type="NCBIfam" id="TIGR01354">
    <property type="entry name" value="cyt_deam_tetra"/>
    <property type="match status" value="1"/>
</dbReference>
<comment type="similarity">
    <text evidence="3 13">Belongs to the cytidine and deoxycytidylate deaminase family.</text>
</comment>
<dbReference type="EC" id="3.5.4.5" evidence="4 13"/>
<dbReference type="InterPro" id="IPR006262">
    <property type="entry name" value="Cyt_deam_tetra"/>
</dbReference>
<evidence type="ECO:0000313" key="16">
    <source>
        <dbReference type="EMBL" id="KAH0545084.1"/>
    </source>
</evidence>
<keyword evidence="5 12" id="KW-0479">Metal-binding</keyword>
<evidence type="ECO:0000259" key="15">
    <source>
        <dbReference type="PROSITE" id="PS51747"/>
    </source>
</evidence>
<organism evidence="16 17">
    <name type="scientific">Glutinoglossum americanum</name>
    <dbReference type="NCBI Taxonomy" id="1670608"/>
    <lineage>
        <taxon>Eukaryota</taxon>
        <taxon>Fungi</taxon>
        <taxon>Dikarya</taxon>
        <taxon>Ascomycota</taxon>
        <taxon>Pezizomycotina</taxon>
        <taxon>Geoglossomycetes</taxon>
        <taxon>Geoglossales</taxon>
        <taxon>Geoglossaceae</taxon>
        <taxon>Glutinoglossum</taxon>
    </lineage>
</organism>
<dbReference type="NCBIfam" id="NF004064">
    <property type="entry name" value="PRK05578.1"/>
    <property type="match status" value="1"/>
</dbReference>
<dbReference type="GO" id="GO:0072527">
    <property type="term" value="P:pyrimidine-containing compound metabolic process"/>
    <property type="evidence" value="ECO:0007669"/>
    <property type="project" value="UniProtKB-ARBA"/>
</dbReference>
<feature type="binding site" evidence="12">
    <location>
        <position position="122"/>
    </location>
    <ligand>
        <name>Zn(2+)</name>
        <dbReference type="ChEBI" id="CHEBI:29105"/>
        <note>catalytic</note>
    </ligand>
</feature>
<gene>
    <name evidence="16" type="ORF">FGG08_000855</name>
</gene>
<dbReference type="InterPro" id="IPR016193">
    <property type="entry name" value="Cytidine_deaminase-like"/>
</dbReference>
<dbReference type="GO" id="GO:0055086">
    <property type="term" value="P:nucleobase-containing small molecule metabolic process"/>
    <property type="evidence" value="ECO:0007669"/>
    <property type="project" value="UniProtKB-ARBA"/>
</dbReference>
<feature type="active site" description="Proton donor" evidence="10">
    <location>
        <position position="91"/>
    </location>
</feature>
<evidence type="ECO:0000256" key="13">
    <source>
        <dbReference type="RuleBase" id="RU364006"/>
    </source>
</evidence>
<sequence>MSTTPPLPPPQTTTTEPPQNLHGLSPAQFALLKQKTLSAKSHAYCPYSRFPVGACLLAAPPQATAAAAEPATYITGANVENASYPTGICAERTALAKAVTDGHRAFAALAVAADTETPASPCGMCRQFVREFCAADMPVFMFDREGGCVVVTLGELLPMSFGPEQLLGREGGERA</sequence>
<evidence type="ECO:0000256" key="14">
    <source>
        <dbReference type="SAM" id="MobiDB-lite"/>
    </source>
</evidence>
<protein>
    <recommendedName>
        <fullName evidence="4 13">Cytidine deaminase</fullName>
        <ecNumber evidence="4 13">3.5.4.5</ecNumber>
    </recommendedName>
    <alternativeName>
        <fullName evidence="8 13">Cytidine aminohydrolase</fullName>
    </alternativeName>
</protein>
<comment type="cofactor">
    <cofactor evidence="1 12 13">
        <name>Zn(2+)</name>
        <dbReference type="ChEBI" id="CHEBI:29105"/>
    </cofactor>
</comment>
<dbReference type="InterPro" id="IPR050202">
    <property type="entry name" value="Cyt/Deoxycyt_deaminase"/>
</dbReference>
<dbReference type="SUPFAM" id="SSF53927">
    <property type="entry name" value="Cytidine deaminase-like"/>
    <property type="match status" value="1"/>
</dbReference>
<dbReference type="GO" id="GO:0004126">
    <property type="term" value="F:cytidine deaminase activity"/>
    <property type="evidence" value="ECO:0007669"/>
    <property type="project" value="UniProtKB-UniRule"/>
</dbReference>
<evidence type="ECO:0000256" key="11">
    <source>
        <dbReference type="PIRSR" id="PIRSR606262-2"/>
    </source>
</evidence>
<evidence type="ECO:0000256" key="8">
    <source>
        <dbReference type="ARBA" id="ARBA00032005"/>
    </source>
</evidence>
<feature type="binding site" evidence="11">
    <location>
        <begin position="78"/>
        <end position="84"/>
    </location>
    <ligand>
        <name>substrate</name>
    </ligand>
</feature>
<keyword evidence="6 13" id="KW-0378">Hydrolase</keyword>
<evidence type="ECO:0000256" key="2">
    <source>
        <dbReference type="ARBA" id="ARBA00003949"/>
    </source>
</evidence>
<dbReference type="GO" id="GO:0008270">
    <property type="term" value="F:zinc ion binding"/>
    <property type="evidence" value="ECO:0007669"/>
    <property type="project" value="UniProtKB-UniRule"/>
</dbReference>
<accession>A0A9P8L5U7</accession>
<dbReference type="PANTHER" id="PTHR11644:SF2">
    <property type="entry name" value="CYTIDINE DEAMINASE"/>
    <property type="match status" value="1"/>
</dbReference>
<proteinExistence type="inferred from homology"/>
<dbReference type="PROSITE" id="PS51747">
    <property type="entry name" value="CYT_DCMP_DEAMINASES_2"/>
    <property type="match status" value="1"/>
</dbReference>
<evidence type="ECO:0000256" key="3">
    <source>
        <dbReference type="ARBA" id="ARBA00006576"/>
    </source>
</evidence>
<dbReference type="CDD" id="cd01283">
    <property type="entry name" value="cytidine_deaminase"/>
    <property type="match status" value="1"/>
</dbReference>
<evidence type="ECO:0000256" key="6">
    <source>
        <dbReference type="ARBA" id="ARBA00022801"/>
    </source>
</evidence>
<dbReference type="FunFam" id="3.40.140.10:FF:000008">
    <property type="entry name" value="Cytidine deaminase"/>
    <property type="match status" value="1"/>
</dbReference>
<feature type="domain" description="CMP/dCMP-type deaminase" evidence="15">
    <location>
        <begin position="27"/>
        <end position="164"/>
    </location>
</feature>
<dbReference type="PANTHER" id="PTHR11644">
    <property type="entry name" value="CYTIDINE DEAMINASE"/>
    <property type="match status" value="1"/>
</dbReference>
<dbReference type="EMBL" id="JAGHQL010000010">
    <property type="protein sequence ID" value="KAH0545084.1"/>
    <property type="molecule type" value="Genomic_DNA"/>
</dbReference>
<comment type="catalytic activity">
    <reaction evidence="13">
        <text>2'-deoxycytidine + H2O + H(+) = 2'-deoxyuridine + NH4(+)</text>
        <dbReference type="Rhea" id="RHEA:13433"/>
        <dbReference type="ChEBI" id="CHEBI:15377"/>
        <dbReference type="ChEBI" id="CHEBI:15378"/>
        <dbReference type="ChEBI" id="CHEBI:15698"/>
        <dbReference type="ChEBI" id="CHEBI:16450"/>
        <dbReference type="ChEBI" id="CHEBI:28938"/>
        <dbReference type="EC" id="3.5.4.5"/>
    </reaction>
</comment>
<keyword evidence="17" id="KW-1185">Reference proteome</keyword>
<comment type="catalytic activity">
    <reaction evidence="9 13">
        <text>cytidine + H2O + H(+) = uridine + NH4(+)</text>
        <dbReference type="Rhea" id="RHEA:16069"/>
        <dbReference type="ChEBI" id="CHEBI:15377"/>
        <dbReference type="ChEBI" id="CHEBI:15378"/>
        <dbReference type="ChEBI" id="CHEBI:16704"/>
        <dbReference type="ChEBI" id="CHEBI:17562"/>
        <dbReference type="ChEBI" id="CHEBI:28938"/>
        <dbReference type="EC" id="3.5.4.5"/>
    </reaction>
</comment>
<evidence type="ECO:0000256" key="9">
    <source>
        <dbReference type="ARBA" id="ARBA00049558"/>
    </source>
</evidence>
<dbReference type="PROSITE" id="PS00903">
    <property type="entry name" value="CYT_DCMP_DEAMINASES_1"/>
    <property type="match status" value="1"/>
</dbReference>
<keyword evidence="7 12" id="KW-0862">Zinc</keyword>
<evidence type="ECO:0000256" key="12">
    <source>
        <dbReference type="PIRSR" id="PIRSR606262-3"/>
    </source>
</evidence>
<evidence type="ECO:0000256" key="4">
    <source>
        <dbReference type="ARBA" id="ARBA00012783"/>
    </source>
</evidence>
<comment type="function">
    <text evidence="2 13">This enzyme scavenges exogenous and endogenous cytidine and 2'-deoxycytidine for UMP synthesis.</text>
</comment>
<evidence type="ECO:0000313" key="17">
    <source>
        <dbReference type="Proteomes" id="UP000698800"/>
    </source>
</evidence>
<dbReference type="InterPro" id="IPR002125">
    <property type="entry name" value="CMP_dCMP_dom"/>
</dbReference>
<dbReference type="Gene3D" id="3.40.140.10">
    <property type="entry name" value="Cytidine Deaminase, domain 2"/>
    <property type="match status" value="1"/>
</dbReference>
<dbReference type="InterPro" id="IPR016192">
    <property type="entry name" value="APOBEC/CMP_deaminase_Zn-bd"/>
</dbReference>
<dbReference type="GO" id="GO:0042802">
    <property type="term" value="F:identical protein binding"/>
    <property type="evidence" value="ECO:0007669"/>
    <property type="project" value="UniProtKB-ARBA"/>
</dbReference>
<dbReference type="AlphaFoldDB" id="A0A9P8L5U7"/>
<feature type="binding site" evidence="12">
    <location>
        <position position="125"/>
    </location>
    <ligand>
        <name>Zn(2+)</name>
        <dbReference type="ChEBI" id="CHEBI:29105"/>
        <note>catalytic</note>
    </ligand>
</feature>
<dbReference type="OrthoDB" id="414540at2759"/>
<dbReference type="Pfam" id="PF00383">
    <property type="entry name" value="dCMP_cyt_deam_1"/>
    <property type="match status" value="1"/>
</dbReference>
<reference evidence="16" key="1">
    <citation type="submission" date="2021-03" db="EMBL/GenBank/DDBJ databases">
        <title>Comparative genomics and phylogenomic investigation of the class Geoglossomycetes provide insights into ecological specialization and systematics.</title>
        <authorList>
            <person name="Melie T."/>
            <person name="Pirro S."/>
            <person name="Miller A.N."/>
            <person name="Quandt A."/>
        </authorList>
    </citation>
    <scope>NUCLEOTIDE SEQUENCE</scope>
    <source>
        <strain evidence="16">GBOQ0MN5Z8</strain>
    </source>
</reference>
<comment type="caution">
    <text evidence="16">The sequence shown here is derived from an EMBL/GenBank/DDBJ whole genome shotgun (WGS) entry which is preliminary data.</text>
</comment>
<feature type="region of interest" description="Disordered" evidence="14">
    <location>
        <begin position="1"/>
        <end position="21"/>
    </location>
</feature>
<evidence type="ECO:0000256" key="1">
    <source>
        <dbReference type="ARBA" id="ARBA00001947"/>
    </source>
</evidence>